<keyword evidence="3" id="KW-1185">Reference proteome</keyword>
<organism evidence="2 3">
    <name type="scientific">Gloeothece verrucosa (strain PCC 7822)</name>
    <name type="common">Cyanothece sp. (strain PCC 7822)</name>
    <dbReference type="NCBI Taxonomy" id="497965"/>
    <lineage>
        <taxon>Bacteria</taxon>
        <taxon>Bacillati</taxon>
        <taxon>Cyanobacteriota</taxon>
        <taxon>Cyanophyceae</taxon>
        <taxon>Oscillatoriophycideae</taxon>
        <taxon>Chroococcales</taxon>
        <taxon>Aphanothecaceae</taxon>
        <taxon>Gloeothece</taxon>
        <taxon>Gloeothece verrucosa</taxon>
    </lineage>
</organism>
<dbReference type="EMBL" id="CP002198">
    <property type="protein sequence ID" value="ADN14202.1"/>
    <property type="molecule type" value="Genomic_DNA"/>
</dbReference>
<dbReference type="HOGENOM" id="CLU_068015_0_0_3"/>
<evidence type="ECO:0000313" key="2">
    <source>
        <dbReference type="EMBL" id="ADN14202.1"/>
    </source>
</evidence>
<dbReference type="STRING" id="497965.Cyan7822_2223"/>
<evidence type="ECO:0008006" key="4">
    <source>
        <dbReference type="Google" id="ProtNLM"/>
    </source>
</evidence>
<dbReference type="Proteomes" id="UP000008206">
    <property type="component" value="Chromosome"/>
</dbReference>
<keyword evidence="1" id="KW-0472">Membrane</keyword>
<sequence>MNHFAILISFLRNRFQFLEEIHKGNRLETKIFSLLICSAVFLAIYGAIIGSSQSWLQMLSSALKLPALYLLTLIICLPTLYFFDIVSGSRFSFIQYIALLLASLSMISVMLFGFAPVSLFFRLSSNDYFFFQLLNITIFAITGFIGINFFYHSVINIPFQNDEIPKNRKNIIRGWLVLFAFVGSQLGWTLRPFFGSPGQPFALFRDIESNFYIQLFRIIGRVLGFNS</sequence>
<feature type="transmembrane region" description="Helical" evidence="1">
    <location>
        <begin position="93"/>
        <end position="117"/>
    </location>
</feature>
<feature type="transmembrane region" description="Helical" evidence="1">
    <location>
        <begin position="31"/>
        <end position="55"/>
    </location>
</feature>
<reference evidence="3" key="1">
    <citation type="journal article" date="2011" name="MBio">
        <title>Novel metabolic attributes of the genus Cyanothece, comprising a group of unicellular nitrogen-fixing Cyanobacteria.</title>
        <authorList>
            <person name="Bandyopadhyay A."/>
            <person name="Elvitigala T."/>
            <person name="Welsh E."/>
            <person name="Stockel J."/>
            <person name="Liberton M."/>
            <person name="Min H."/>
            <person name="Sherman L.A."/>
            <person name="Pakrasi H.B."/>
        </authorList>
    </citation>
    <scope>NUCLEOTIDE SEQUENCE [LARGE SCALE GENOMIC DNA]</scope>
    <source>
        <strain evidence="3">PCC 7822</strain>
    </source>
</reference>
<dbReference type="OrthoDB" id="257692at2"/>
<dbReference type="RefSeq" id="WP_013322307.1">
    <property type="nucleotide sequence ID" value="NC_014501.1"/>
</dbReference>
<feature type="transmembrane region" description="Helical" evidence="1">
    <location>
        <begin position="67"/>
        <end position="86"/>
    </location>
</feature>
<keyword evidence="1" id="KW-1133">Transmembrane helix</keyword>
<protein>
    <recommendedName>
        <fullName evidence="4">Actin-binding WH2 domain-containing protein</fullName>
    </recommendedName>
</protein>
<feature type="transmembrane region" description="Helical" evidence="1">
    <location>
        <begin position="129"/>
        <end position="151"/>
    </location>
</feature>
<evidence type="ECO:0000256" key="1">
    <source>
        <dbReference type="SAM" id="Phobius"/>
    </source>
</evidence>
<name>E0UE77_GLOV7</name>
<dbReference type="KEGG" id="cyj:Cyan7822_2223"/>
<dbReference type="AlphaFoldDB" id="E0UE77"/>
<accession>E0UE77</accession>
<feature type="transmembrane region" description="Helical" evidence="1">
    <location>
        <begin position="172"/>
        <end position="190"/>
    </location>
</feature>
<dbReference type="eggNOG" id="COG2194">
    <property type="taxonomic scope" value="Bacteria"/>
</dbReference>
<keyword evidence="1" id="KW-0812">Transmembrane</keyword>
<proteinExistence type="predicted"/>
<gene>
    <name evidence="2" type="ordered locus">Cyan7822_2223</name>
</gene>
<evidence type="ECO:0000313" key="3">
    <source>
        <dbReference type="Proteomes" id="UP000008206"/>
    </source>
</evidence>